<name>A0ABU6MF64_9BACI</name>
<evidence type="ECO:0000256" key="6">
    <source>
        <dbReference type="ARBA" id="ARBA00023136"/>
    </source>
</evidence>
<feature type="transmembrane region" description="Helical" evidence="7">
    <location>
        <begin position="141"/>
        <end position="158"/>
    </location>
</feature>
<evidence type="ECO:0000256" key="1">
    <source>
        <dbReference type="ARBA" id="ARBA00004651"/>
    </source>
</evidence>
<dbReference type="InterPro" id="IPR036259">
    <property type="entry name" value="MFS_trans_sf"/>
</dbReference>
<feature type="transmembrane region" description="Helical" evidence="7">
    <location>
        <begin position="40"/>
        <end position="61"/>
    </location>
</feature>
<feature type="transmembrane region" description="Helical" evidence="7">
    <location>
        <begin position="277"/>
        <end position="294"/>
    </location>
</feature>
<dbReference type="RefSeq" id="WP_066269099.1">
    <property type="nucleotide sequence ID" value="NZ_JARMAB010000012.1"/>
</dbReference>
<reference evidence="9 10" key="1">
    <citation type="submission" date="2023-03" db="EMBL/GenBank/DDBJ databases">
        <title>Bacillus Genome Sequencing.</title>
        <authorList>
            <person name="Dunlap C."/>
        </authorList>
    </citation>
    <scope>NUCLEOTIDE SEQUENCE [LARGE SCALE GENOMIC DNA]</scope>
    <source>
        <strain evidence="9 10">B-23453</strain>
    </source>
</reference>
<evidence type="ECO:0000256" key="3">
    <source>
        <dbReference type="ARBA" id="ARBA00022475"/>
    </source>
</evidence>
<evidence type="ECO:0000256" key="7">
    <source>
        <dbReference type="SAM" id="Phobius"/>
    </source>
</evidence>
<keyword evidence="2" id="KW-0813">Transport</keyword>
<sequence>MKSFIAIWAGQFGSLIGSSLTSFALGVYVLQKTGSVSQFSFILLCMTVPGLVLAPLAGVLVDKWSRKRMMIASDLLAGFSTLGIAAILFFSHLELWQIYLSVALSSIAGIIQFPAYQAIVSQLVEKKHLGRANGLIQLSDASGSIIAPPLAGILLPLIHLKGIFIIDFFSFFLAIFSILFIPIPHTRMQTETSKKQSILQEMKEGLDYLLQHKGLLWLLTYFAFTNFLFGFVNVYTQPLILSLGTTRDLGFVLSCLGTAMVAGGAVMSAWGGPKRKALGVLFFGVISAFFFTLIGVNKSIFSISVFLFLSFFFLPFGNSCSQVIWQSKVETNIQGRVFALRRMIAMSLMPVSYLLSGPLEEKILAPLMEKGQMGQQLLGGWLGSGEAGGIRLFYIAIGISWILLSLLLWLKPEIKGLDEGYQKEKKLQAAAALEK</sequence>
<keyword evidence="3" id="KW-1003">Cell membrane</keyword>
<dbReference type="SUPFAM" id="SSF103473">
    <property type="entry name" value="MFS general substrate transporter"/>
    <property type="match status" value="1"/>
</dbReference>
<feature type="transmembrane region" description="Helical" evidence="7">
    <location>
        <begin position="392"/>
        <end position="410"/>
    </location>
</feature>
<comment type="subcellular location">
    <subcellularLocation>
        <location evidence="1">Cell membrane</location>
        <topology evidence="1">Multi-pass membrane protein</topology>
    </subcellularLocation>
</comment>
<dbReference type="EMBL" id="JARMAB010000012">
    <property type="protein sequence ID" value="MED1203306.1"/>
    <property type="molecule type" value="Genomic_DNA"/>
</dbReference>
<evidence type="ECO:0000313" key="10">
    <source>
        <dbReference type="Proteomes" id="UP001341444"/>
    </source>
</evidence>
<evidence type="ECO:0000256" key="4">
    <source>
        <dbReference type="ARBA" id="ARBA00022692"/>
    </source>
</evidence>
<feature type="transmembrane region" description="Helical" evidence="7">
    <location>
        <begin position="164"/>
        <end position="183"/>
    </location>
</feature>
<dbReference type="PANTHER" id="PTHR43266">
    <property type="entry name" value="MACROLIDE-EFFLUX PROTEIN"/>
    <property type="match status" value="1"/>
</dbReference>
<evidence type="ECO:0000313" key="9">
    <source>
        <dbReference type="EMBL" id="MED1203306.1"/>
    </source>
</evidence>
<accession>A0ABU6MF64</accession>
<evidence type="ECO:0000256" key="2">
    <source>
        <dbReference type="ARBA" id="ARBA00022448"/>
    </source>
</evidence>
<protein>
    <submittedName>
        <fullName evidence="9">MFS transporter</fullName>
    </submittedName>
</protein>
<keyword evidence="5 7" id="KW-1133">Transmembrane helix</keyword>
<comment type="caution">
    <text evidence="9">The sequence shown here is derived from an EMBL/GenBank/DDBJ whole genome shotgun (WGS) entry which is preliminary data.</text>
</comment>
<feature type="domain" description="Major facilitator superfamily (MFS) profile" evidence="8">
    <location>
        <begin position="3"/>
        <end position="415"/>
    </location>
</feature>
<keyword evidence="10" id="KW-1185">Reference proteome</keyword>
<feature type="transmembrane region" description="Helical" evidence="7">
    <location>
        <begin position="215"/>
        <end position="237"/>
    </location>
</feature>
<keyword evidence="6 7" id="KW-0472">Membrane</keyword>
<proteinExistence type="predicted"/>
<evidence type="ECO:0000259" key="8">
    <source>
        <dbReference type="PROSITE" id="PS50850"/>
    </source>
</evidence>
<dbReference type="PANTHER" id="PTHR43266:SF2">
    <property type="entry name" value="MAJOR FACILITATOR SUPERFAMILY (MFS) PROFILE DOMAIN-CONTAINING PROTEIN"/>
    <property type="match status" value="1"/>
</dbReference>
<dbReference type="PROSITE" id="PS50850">
    <property type="entry name" value="MFS"/>
    <property type="match status" value="1"/>
</dbReference>
<dbReference type="InterPro" id="IPR011701">
    <property type="entry name" value="MFS"/>
</dbReference>
<dbReference type="Gene3D" id="1.20.1250.20">
    <property type="entry name" value="MFS general substrate transporter like domains"/>
    <property type="match status" value="1"/>
</dbReference>
<feature type="transmembrane region" description="Helical" evidence="7">
    <location>
        <begin position="73"/>
        <end position="92"/>
    </location>
</feature>
<dbReference type="CDD" id="cd06173">
    <property type="entry name" value="MFS_MefA_like"/>
    <property type="match status" value="1"/>
</dbReference>
<dbReference type="InterPro" id="IPR020846">
    <property type="entry name" value="MFS_dom"/>
</dbReference>
<keyword evidence="4 7" id="KW-0812">Transmembrane</keyword>
<feature type="transmembrane region" description="Helical" evidence="7">
    <location>
        <begin position="300"/>
        <end position="317"/>
    </location>
</feature>
<organism evidence="9 10">
    <name type="scientific">Heyndrickxia acidicola</name>
    <dbReference type="NCBI Taxonomy" id="209389"/>
    <lineage>
        <taxon>Bacteria</taxon>
        <taxon>Bacillati</taxon>
        <taxon>Bacillota</taxon>
        <taxon>Bacilli</taxon>
        <taxon>Bacillales</taxon>
        <taxon>Bacillaceae</taxon>
        <taxon>Heyndrickxia</taxon>
    </lineage>
</organism>
<dbReference type="Pfam" id="PF07690">
    <property type="entry name" value="MFS_1"/>
    <property type="match status" value="1"/>
</dbReference>
<feature type="transmembrane region" description="Helical" evidence="7">
    <location>
        <begin position="98"/>
        <end position="120"/>
    </location>
</feature>
<evidence type="ECO:0000256" key="5">
    <source>
        <dbReference type="ARBA" id="ARBA00022989"/>
    </source>
</evidence>
<feature type="transmembrane region" description="Helical" evidence="7">
    <location>
        <begin position="249"/>
        <end position="270"/>
    </location>
</feature>
<dbReference type="Proteomes" id="UP001341444">
    <property type="component" value="Unassembled WGS sequence"/>
</dbReference>
<gene>
    <name evidence="9" type="ORF">P4T90_09465</name>
</gene>